<evidence type="ECO:0000313" key="8">
    <source>
        <dbReference type="Proteomes" id="UP000198847"/>
    </source>
</evidence>
<dbReference type="EMBL" id="FODY01000007">
    <property type="protein sequence ID" value="SEO95133.1"/>
    <property type="molecule type" value="Genomic_DNA"/>
</dbReference>
<evidence type="ECO:0000256" key="1">
    <source>
        <dbReference type="ARBA" id="ARBA00001947"/>
    </source>
</evidence>
<keyword evidence="3" id="KW-0479">Metal-binding</keyword>
<dbReference type="InterPro" id="IPR006680">
    <property type="entry name" value="Amidohydro-rel"/>
</dbReference>
<evidence type="ECO:0000256" key="5">
    <source>
        <dbReference type="PIRSR" id="PIRSR611778-50"/>
    </source>
</evidence>
<dbReference type="NCBIfam" id="TIGR02033">
    <property type="entry name" value="D-hydantoinase"/>
    <property type="match status" value="1"/>
</dbReference>
<dbReference type="AlphaFoldDB" id="A0A1H8TX61"/>
<evidence type="ECO:0000256" key="4">
    <source>
        <dbReference type="ARBA" id="ARBA00022801"/>
    </source>
</evidence>
<dbReference type="Pfam" id="PF01979">
    <property type="entry name" value="Amidohydro_1"/>
    <property type="match status" value="2"/>
</dbReference>
<dbReference type="Gene3D" id="2.30.40.10">
    <property type="entry name" value="Urease, subunit C, domain 1"/>
    <property type="match status" value="1"/>
</dbReference>
<proteinExistence type="inferred from homology"/>
<dbReference type="InterPro" id="IPR011778">
    <property type="entry name" value="Hydantoinase/dihydroPyrase"/>
</dbReference>
<evidence type="ECO:0000256" key="3">
    <source>
        <dbReference type="ARBA" id="ARBA00022723"/>
    </source>
</evidence>
<comment type="PTM">
    <text evidence="5">Carbamylation allows a single lysine to coordinate two divalent metal cations.</text>
</comment>
<feature type="modified residue" description="N6-carboxylysine" evidence="5">
    <location>
        <position position="150"/>
    </location>
</feature>
<dbReference type="SUPFAM" id="SSF51338">
    <property type="entry name" value="Composite domain of metallo-dependent hydrolases"/>
    <property type="match status" value="1"/>
</dbReference>
<sequence length="467" mass="51210">MLDLIIRGGSIVNADAIIKTDIAVQDGRIVSLGDAALLGRAKRVINAAGQYVLPGLIDMHTHFEAPFMGCRGALDFYSGSVAGAFGGVTTFIDFTNTRPGDSVLARVKERREEMAKAVIDYSTHAKFVEANPQVIAEIPAIVEYGCSSIKLFMTYRKEGVMIEDDGMLAVLEAARKWGALPGVHAESNAIAEFHIERQRAKGELDWIDFPKAKPPLCEEEAVRRAILLAEAAGSPLYIFHLTSRRGLETVRQSRLRGYPVYAETCPHYLVLTQEMYRQDEGYRYIMSPPLRDADDCQALWTGLGQDVLVVSSDDCTYTLAEKTMFLPQDETGGRRDFTKVVNGVPGIETRLPLLLEEGVQQGRLTLQQLVAVASANPAKLFGLYPEKGVLQPGSLADMVLVDLAQTGTLQADRLHQGIDYSVYEGKKITGWPTMTIARGKVIVEGGNFVGVRGAGQFVRRKPFAANR</sequence>
<feature type="domain" description="Amidohydrolase-related" evidence="6">
    <location>
        <begin position="51"/>
        <end position="192"/>
    </location>
</feature>
<name>A0A1H8TX61_9FIRM</name>
<gene>
    <name evidence="7" type="ORF">SAMN04490178_107132</name>
</gene>
<feature type="domain" description="Amidohydrolase-related" evidence="6">
    <location>
        <begin position="355"/>
        <end position="441"/>
    </location>
</feature>
<organism evidence="7 8">
    <name type="scientific">Propionispora vibrioides</name>
    <dbReference type="NCBI Taxonomy" id="112903"/>
    <lineage>
        <taxon>Bacteria</taxon>
        <taxon>Bacillati</taxon>
        <taxon>Bacillota</taxon>
        <taxon>Negativicutes</taxon>
        <taxon>Selenomonadales</taxon>
        <taxon>Sporomusaceae</taxon>
        <taxon>Propionispora</taxon>
    </lineage>
</organism>
<dbReference type="GO" id="GO:0005829">
    <property type="term" value="C:cytosol"/>
    <property type="evidence" value="ECO:0007669"/>
    <property type="project" value="TreeGrafter"/>
</dbReference>
<protein>
    <submittedName>
        <fullName evidence="7">Dihydropyrimidinase</fullName>
    </submittedName>
</protein>
<comment type="cofactor">
    <cofactor evidence="1">
        <name>Zn(2+)</name>
        <dbReference type="ChEBI" id="CHEBI:29105"/>
    </cofactor>
</comment>
<dbReference type="STRING" id="112903.SAMN04490178_107132"/>
<dbReference type="PANTHER" id="PTHR11647">
    <property type="entry name" value="HYDRANTOINASE/DIHYDROPYRIMIDINASE FAMILY MEMBER"/>
    <property type="match status" value="1"/>
</dbReference>
<dbReference type="FunFam" id="3.20.20.140:FF:000174">
    <property type="entry name" value="Dihydropyrimidinase-related protein 2"/>
    <property type="match status" value="1"/>
</dbReference>
<dbReference type="OrthoDB" id="9765462at2"/>
<accession>A0A1H8TX61</accession>
<evidence type="ECO:0000259" key="6">
    <source>
        <dbReference type="Pfam" id="PF01979"/>
    </source>
</evidence>
<dbReference type="InterPro" id="IPR032466">
    <property type="entry name" value="Metal_Hydrolase"/>
</dbReference>
<keyword evidence="8" id="KW-1185">Reference proteome</keyword>
<dbReference type="InterPro" id="IPR050378">
    <property type="entry name" value="Metallo-dep_Hydrolases_sf"/>
</dbReference>
<reference evidence="7 8" key="1">
    <citation type="submission" date="2016-10" db="EMBL/GenBank/DDBJ databases">
        <authorList>
            <person name="de Groot N.N."/>
        </authorList>
    </citation>
    <scope>NUCLEOTIDE SEQUENCE [LARGE SCALE GENOMIC DNA]</scope>
    <source>
        <strain evidence="7 8">DSM 13305</strain>
    </source>
</reference>
<evidence type="ECO:0000256" key="2">
    <source>
        <dbReference type="ARBA" id="ARBA00008829"/>
    </source>
</evidence>
<dbReference type="Gene3D" id="3.20.20.140">
    <property type="entry name" value="Metal-dependent hydrolases"/>
    <property type="match status" value="1"/>
</dbReference>
<comment type="similarity">
    <text evidence="2">Belongs to the metallo-dependent hydrolases superfamily. Hydantoinase/dihydropyrimidinase family.</text>
</comment>
<dbReference type="GO" id="GO:0016812">
    <property type="term" value="F:hydrolase activity, acting on carbon-nitrogen (but not peptide) bonds, in cyclic amides"/>
    <property type="evidence" value="ECO:0007669"/>
    <property type="project" value="TreeGrafter"/>
</dbReference>
<dbReference type="Proteomes" id="UP000198847">
    <property type="component" value="Unassembled WGS sequence"/>
</dbReference>
<dbReference type="SUPFAM" id="SSF51556">
    <property type="entry name" value="Metallo-dependent hydrolases"/>
    <property type="match status" value="1"/>
</dbReference>
<evidence type="ECO:0000313" key="7">
    <source>
        <dbReference type="EMBL" id="SEO95133.1"/>
    </source>
</evidence>
<keyword evidence="4" id="KW-0378">Hydrolase</keyword>
<dbReference type="CDD" id="cd01314">
    <property type="entry name" value="D-HYD"/>
    <property type="match status" value="1"/>
</dbReference>
<dbReference type="GO" id="GO:0046872">
    <property type="term" value="F:metal ion binding"/>
    <property type="evidence" value="ECO:0007669"/>
    <property type="project" value="UniProtKB-KW"/>
</dbReference>
<dbReference type="InterPro" id="IPR011059">
    <property type="entry name" value="Metal-dep_hydrolase_composite"/>
</dbReference>
<dbReference type="PANTHER" id="PTHR11647:SF1">
    <property type="entry name" value="COLLAPSIN RESPONSE MEDIATOR PROTEIN"/>
    <property type="match status" value="1"/>
</dbReference>